<dbReference type="Pfam" id="PF00013">
    <property type="entry name" value="KH_1"/>
    <property type="match status" value="1"/>
</dbReference>
<evidence type="ECO:0000259" key="2">
    <source>
        <dbReference type="SMART" id="SM00322"/>
    </source>
</evidence>
<proteinExistence type="predicted"/>
<dbReference type="InterPro" id="IPR004087">
    <property type="entry name" value="KH_dom"/>
</dbReference>
<dbReference type="SMART" id="SM00322">
    <property type="entry name" value="KH"/>
    <property type="match status" value="1"/>
</dbReference>
<dbReference type="InterPro" id="IPR036612">
    <property type="entry name" value="KH_dom_type_1_sf"/>
</dbReference>
<gene>
    <name evidence="3" type="ORF">ILEXP_LOCUS14033</name>
</gene>
<dbReference type="Proteomes" id="UP001642360">
    <property type="component" value="Unassembled WGS sequence"/>
</dbReference>
<evidence type="ECO:0000313" key="4">
    <source>
        <dbReference type="Proteomes" id="UP001642360"/>
    </source>
</evidence>
<name>A0ABC8RNQ2_9AQUA</name>
<keyword evidence="4" id="KW-1185">Reference proteome</keyword>
<reference evidence="3 4" key="1">
    <citation type="submission" date="2024-02" db="EMBL/GenBank/DDBJ databases">
        <authorList>
            <person name="Vignale AGUSTIN F."/>
            <person name="Sosa J E."/>
            <person name="Modenutti C."/>
        </authorList>
    </citation>
    <scope>NUCLEOTIDE SEQUENCE [LARGE SCALE GENOMIC DNA]</scope>
</reference>
<dbReference type="Gene3D" id="3.30.1370.10">
    <property type="entry name" value="K Homology domain, type 1"/>
    <property type="match status" value="1"/>
</dbReference>
<comment type="caution">
    <text evidence="3">The sequence shown here is derived from an EMBL/GenBank/DDBJ whole genome shotgun (WGS) entry which is preliminary data.</text>
</comment>
<evidence type="ECO:0000256" key="1">
    <source>
        <dbReference type="PROSITE-ProRule" id="PRU00117"/>
    </source>
</evidence>
<accession>A0ABC8RNQ2</accession>
<dbReference type="AlphaFoldDB" id="A0ABC8RNQ2"/>
<dbReference type="CDD" id="cd00105">
    <property type="entry name" value="KH-I"/>
    <property type="match status" value="1"/>
</dbReference>
<dbReference type="EMBL" id="CAUOFW020001547">
    <property type="protein sequence ID" value="CAK9146200.1"/>
    <property type="molecule type" value="Genomic_DNA"/>
</dbReference>
<dbReference type="PROSITE" id="PS50084">
    <property type="entry name" value="KH_TYPE_1"/>
    <property type="match status" value="1"/>
</dbReference>
<dbReference type="SUPFAM" id="SSF54791">
    <property type="entry name" value="Eukaryotic type KH-domain (KH-domain type I)"/>
    <property type="match status" value="1"/>
</dbReference>
<evidence type="ECO:0000313" key="3">
    <source>
        <dbReference type="EMBL" id="CAK9146200.1"/>
    </source>
</evidence>
<feature type="domain" description="K Homology" evidence="2">
    <location>
        <begin position="1"/>
        <end position="65"/>
    </location>
</feature>
<dbReference type="GO" id="GO:0003723">
    <property type="term" value="F:RNA binding"/>
    <property type="evidence" value="ECO:0007669"/>
    <property type="project" value="UniProtKB-UniRule"/>
</dbReference>
<protein>
    <recommendedName>
        <fullName evidence="2">K Homology domain-containing protein</fullName>
    </recommendedName>
</protein>
<keyword evidence="1" id="KW-0694">RNA-binding</keyword>
<sequence>MMVPESLVGGLIGRCGSNISRIRSESGATIKVYGAKGEQTHRQIHLGGSSQQVALAKLRVDEYVYSQLIQQAGGQQSV</sequence>
<organism evidence="3 4">
    <name type="scientific">Ilex paraguariensis</name>
    <name type="common">yerba mate</name>
    <dbReference type="NCBI Taxonomy" id="185542"/>
    <lineage>
        <taxon>Eukaryota</taxon>
        <taxon>Viridiplantae</taxon>
        <taxon>Streptophyta</taxon>
        <taxon>Embryophyta</taxon>
        <taxon>Tracheophyta</taxon>
        <taxon>Spermatophyta</taxon>
        <taxon>Magnoliopsida</taxon>
        <taxon>eudicotyledons</taxon>
        <taxon>Gunneridae</taxon>
        <taxon>Pentapetalae</taxon>
        <taxon>asterids</taxon>
        <taxon>campanulids</taxon>
        <taxon>Aquifoliales</taxon>
        <taxon>Aquifoliaceae</taxon>
        <taxon>Ilex</taxon>
    </lineage>
</organism>
<dbReference type="InterPro" id="IPR004088">
    <property type="entry name" value="KH_dom_type_1"/>
</dbReference>